<proteinExistence type="inferred from homology"/>
<dbReference type="Pfam" id="PF12911">
    <property type="entry name" value="OppC_N"/>
    <property type="match status" value="1"/>
</dbReference>
<sequence length="339" mass="36351">MSDPHSTTTGTGPGSSTGAGSSTATTRPDPLPRGGRWVAEVETSDVLTRDQRLPDEAPRGFWGSAWLRLRRRPMFWVSVIIIAVVLLVTVFPGLFSGTDPRAARLEDSLEGAAPGHPFGFTQQGYDVYARTVYGARASVTTGVLTTLAVTLVGIIVGSLAGYLGGWVDALLSRITDIFFAIPLLLAGIVLMQAFEVRTTWTVVLVLSLFGWPQMARMVRGAVMQAKNNDYVQASRALGLSRVAILVRHILPNCLAPIIVMTTTNLGIYIVAEATLSYLGIGLPPETVSWGNDISTAQSTLRIAPEILFYPAGALALTVLGFILLGDTLKDALDPKERTR</sequence>
<dbReference type="STRING" id="1737425.GCA_900049755_01167"/>
<dbReference type="Gene3D" id="1.10.3720.10">
    <property type="entry name" value="MetI-like"/>
    <property type="match status" value="1"/>
</dbReference>
<protein>
    <submittedName>
        <fullName evidence="10">Oligopeptide transport system permease protein OppC</fullName>
    </submittedName>
</protein>
<comment type="similarity">
    <text evidence="7">Belongs to the binding-protein-dependent transport system permease family.</text>
</comment>
<dbReference type="InterPro" id="IPR000515">
    <property type="entry name" value="MetI-like"/>
</dbReference>
<dbReference type="Pfam" id="PF00528">
    <property type="entry name" value="BPD_transp_1"/>
    <property type="match status" value="1"/>
</dbReference>
<dbReference type="PANTHER" id="PTHR43386:SF6">
    <property type="entry name" value="ABC TRANSPORTER PERMEASE PROTEIN"/>
    <property type="match status" value="1"/>
</dbReference>
<evidence type="ECO:0000256" key="5">
    <source>
        <dbReference type="ARBA" id="ARBA00022989"/>
    </source>
</evidence>
<dbReference type="InterPro" id="IPR050366">
    <property type="entry name" value="BP-dependent_transpt_permease"/>
</dbReference>
<organism evidence="10 11">
    <name type="scientific">Corynebacterium provencense</name>
    <dbReference type="NCBI Taxonomy" id="1737425"/>
    <lineage>
        <taxon>Bacteria</taxon>
        <taxon>Bacillati</taxon>
        <taxon>Actinomycetota</taxon>
        <taxon>Actinomycetes</taxon>
        <taxon>Mycobacteriales</taxon>
        <taxon>Corynebacteriaceae</taxon>
        <taxon>Corynebacterium</taxon>
    </lineage>
</organism>
<feature type="transmembrane region" description="Helical" evidence="7">
    <location>
        <begin position="74"/>
        <end position="95"/>
    </location>
</feature>
<name>A0A2Z3YQ88_9CORY</name>
<gene>
    <name evidence="10" type="primary">oppC</name>
    <name evidence="10" type="ORF">Csp1_21750</name>
</gene>
<keyword evidence="6 7" id="KW-0472">Membrane</keyword>
<dbReference type="GO" id="GO:0055085">
    <property type="term" value="P:transmembrane transport"/>
    <property type="evidence" value="ECO:0007669"/>
    <property type="project" value="InterPro"/>
</dbReference>
<dbReference type="Proteomes" id="UP000247696">
    <property type="component" value="Chromosome"/>
</dbReference>
<evidence type="ECO:0000256" key="8">
    <source>
        <dbReference type="SAM" id="MobiDB-lite"/>
    </source>
</evidence>
<keyword evidence="5 7" id="KW-1133">Transmembrane helix</keyword>
<dbReference type="InterPro" id="IPR035906">
    <property type="entry name" value="MetI-like_sf"/>
</dbReference>
<dbReference type="AlphaFoldDB" id="A0A2Z3YQ88"/>
<reference evidence="11" key="1">
    <citation type="submission" date="2017-11" db="EMBL/GenBank/DDBJ databases">
        <title>Otitis media/interna in a cat caused by the recently described species Corynebacterium provencense.</title>
        <authorList>
            <person name="Kittl S."/>
            <person name="Brodard I."/>
            <person name="Rychener L."/>
            <person name="Jores J."/>
            <person name="Roosje P."/>
            <person name="Gobeli Brawand S."/>
        </authorList>
    </citation>
    <scope>NUCLEOTIDE SEQUENCE [LARGE SCALE GENOMIC DNA]</scope>
    <source>
        <strain evidence="11">17KM38</strain>
    </source>
</reference>
<feature type="transmembrane region" description="Helical" evidence="7">
    <location>
        <begin position="249"/>
        <end position="271"/>
    </location>
</feature>
<keyword evidence="11" id="KW-1185">Reference proteome</keyword>
<evidence type="ECO:0000313" key="10">
    <source>
        <dbReference type="EMBL" id="AWT26928.1"/>
    </source>
</evidence>
<keyword evidence="3" id="KW-1003">Cell membrane</keyword>
<feature type="domain" description="ABC transmembrane type-1" evidence="9">
    <location>
        <begin position="139"/>
        <end position="325"/>
    </location>
</feature>
<feature type="transmembrane region" description="Helical" evidence="7">
    <location>
        <begin position="306"/>
        <end position="325"/>
    </location>
</feature>
<feature type="region of interest" description="Disordered" evidence="8">
    <location>
        <begin position="1"/>
        <end position="35"/>
    </location>
</feature>
<dbReference type="KEGG" id="cpre:Csp1_21750"/>
<dbReference type="InterPro" id="IPR025966">
    <property type="entry name" value="OppC_N"/>
</dbReference>
<keyword evidence="2 7" id="KW-0813">Transport</keyword>
<evidence type="ECO:0000256" key="6">
    <source>
        <dbReference type="ARBA" id="ARBA00023136"/>
    </source>
</evidence>
<feature type="transmembrane region" description="Helical" evidence="7">
    <location>
        <begin position="143"/>
        <end position="165"/>
    </location>
</feature>
<accession>A0A2Z3YQ88</accession>
<evidence type="ECO:0000256" key="1">
    <source>
        <dbReference type="ARBA" id="ARBA00004651"/>
    </source>
</evidence>
<evidence type="ECO:0000256" key="2">
    <source>
        <dbReference type="ARBA" id="ARBA00022448"/>
    </source>
</evidence>
<evidence type="ECO:0000259" key="9">
    <source>
        <dbReference type="PROSITE" id="PS50928"/>
    </source>
</evidence>
<evidence type="ECO:0000256" key="3">
    <source>
        <dbReference type="ARBA" id="ARBA00022475"/>
    </source>
</evidence>
<feature type="transmembrane region" description="Helical" evidence="7">
    <location>
        <begin position="200"/>
        <end position="218"/>
    </location>
</feature>
<feature type="transmembrane region" description="Helical" evidence="7">
    <location>
        <begin position="177"/>
        <end position="194"/>
    </location>
</feature>
<evidence type="ECO:0000256" key="4">
    <source>
        <dbReference type="ARBA" id="ARBA00022692"/>
    </source>
</evidence>
<dbReference type="CDD" id="cd06261">
    <property type="entry name" value="TM_PBP2"/>
    <property type="match status" value="1"/>
</dbReference>
<evidence type="ECO:0000256" key="7">
    <source>
        <dbReference type="RuleBase" id="RU363032"/>
    </source>
</evidence>
<feature type="compositionally biased region" description="Low complexity" evidence="8">
    <location>
        <begin position="1"/>
        <end position="10"/>
    </location>
</feature>
<comment type="subcellular location">
    <subcellularLocation>
        <location evidence="1 7">Cell membrane</location>
        <topology evidence="1 7">Multi-pass membrane protein</topology>
    </subcellularLocation>
</comment>
<evidence type="ECO:0000313" key="11">
    <source>
        <dbReference type="Proteomes" id="UP000247696"/>
    </source>
</evidence>
<dbReference type="SUPFAM" id="SSF161098">
    <property type="entry name" value="MetI-like"/>
    <property type="match status" value="1"/>
</dbReference>
<dbReference type="PANTHER" id="PTHR43386">
    <property type="entry name" value="OLIGOPEPTIDE TRANSPORT SYSTEM PERMEASE PROTEIN APPC"/>
    <property type="match status" value="1"/>
</dbReference>
<dbReference type="GO" id="GO:0005886">
    <property type="term" value="C:plasma membrane"/>
    <property type="evidence" value="ECO:0007669"/>
    <property type="project" value="UniProtKB-SubCell"/>
</dbReference>
<dbReference type="PROSITE" id="PS50928">
    <property type="entry name" value="ABC_TM1"/>
    <property type="match status" value="1"/>
</dbReference>
<dbReference type="RefSeq" id="WP_187119893.1">
    <property type="nucleotide sequence ID" value="NZ_CABKVS010000001.1"/>
</dbReference>
<keyword evidence="4 7" id="KW-0812">Transmembrane</keyword>
<dbReference type="EMBL" id="CP024988">
    <property type="protein sequence ID" value="AWT26928.1"/>
    <property type="molecule type" value="Genomic_DNA"/>
</dbReference>